<dbReference type="AlphaFoldDB" id="A9V1I8"/>
<dbReference type="InterPro" id="IPR024548">
    <property type="entry name" value="Cu2_monoox_C"/>
</dbReference>
<dbReference type="GeneID" id="5891839"/>
<feature type="domain" description="Copper type II ascorbate-dependent monooxygenase C-terminal" evidence="5">
    <location>
        <begin position="334"/>
        <end position="459"/>
    </location>
</feature>
<dbReference type="SUPFAM" id="SSF49742">
    <property type="entry name" value="PHM/PNGase F"/>
    <property type="match status" value="2"/>
</dbReference>
<dbReference type="STRING" id="81824.A9V1I8"/>
<dbReference type="PANTHER" id="PTHR10157">
    <property type="entry name" value="DOPAMINE BETA HYDROXYLASE RELATED"/>
    <property type="match status" value="1"/>
</dbReference>
<accession>A9V1I8</accession>
<dbReference type="Pfam" id="PF01082">
    <property type="entry name" value="Cu2_monooxygen"/>
    <property type="match status" value="1"/>
</dbReference>
<keyword evidence="2" id="KW-0325">Glycoprotein</keyword>
<dbReference type="GO" id="GO:0004500">
    <property type="term" value="F:dopamine beta-monooxygenase activity"/>
    <property type="evidence" value="ECO:0007669"/>
    <property type="project" value="InterPro"/>
</dbReference>
<dbReference type="InterPro" id="IPR000323">
    <property type="entry name" value="Cu2_ascorb_mOase_N"/>
</dbReference>
<dbReference type="InterPro" id="IPR008977">
    <property type="entry name" value="PHM/PNGase_F_dom_sf"/>
</dbReference>
<evidence type="ECO:0000256" key="2">
    <source>
        <dbReference type="ARBA" id="ARBA00023180"/>
    </source>
</evidence>
<organism evidence="6 7">
    <name type="scientific">Monosiga brevicollis</name>
    <name type="common">Choanoflagellate</name>
    <dbReference type="NCBI Taxonomy" id="81824"/>
    <lineage>
        <taxon>Eukaryota</taxon>
        <taxon>Choanoflagellata</taxon>
        <taxon>Craspedida</taxon>
        <taxon>Salpingoecidae</taxon>
        <taxon>Monosiga</taxon>
    </lineage>
</organism>
<proteinExistence type="predicted"/>
<dbReference type="InterPro" id="IPR000945">
    <property type="entry name" value="DBH-like"/>
</dbReference>
<dbReference type="EMBL" id="CH991554">
    <property type="protein sequence ID" value="EDQ88573.1"/>
    <property type="molecule type" value="Genomic_DNA"/>
</dbReference>
<evidence type="ECO:0000256" key="3">
    <source>
        <dbReference type="SAM" id="Phobius"/>
    </source>
</evidence>
<dbReference type="RefSeq" id="XP_001746677.1">
    <property type="nucleotide sequence ID" value="XM_001746625.1"/>
</dbReference>
<dbReference type="InParanoid" id="A9V1I8"/>
<feature type="transmembrane region" description="Helical" evidence="3">
    <location>
        <begin position="78"/>
        <end position="98"/>
    </location>
</feature>
<evidence type="ECO:0000259" key="5">
    <source>
        <dbReference type="Pfam" id="PF03712"/>
    </source>
</evidence>
<evidence type="ECO:0000259" key="4">
    <source>
        <dbReference type="Pfam" id="PF01082"/>
    </source>
</evidence>
<dbReference type="PANTHER" id="PTHR10157:SF23">
    <property type="entry name" value="MOXD1 HOMOLOG 1"/>
    <property type="match status" value="1"/>
</dbReference>
<dbReference type="SMR" id="A9V1I8"/>
<dbReference type="Pfam" id="PF03712">
    <property type="entry name" value="Cu2_monoox_C"/>
    <property type="match status" value="1"/>
</dbReference>
<keyword evidence="3" id="KW-0472">Membrane</keyword>
<evidence type="ECO:0000313" key="6">
    <source>
        <dbReference type="EMBL" id="EDQ88573.1"/>
    </source>
</evidence>
<keyword evidence="7" id="KW-1185">Reference proteome</keyword>
<evidence type="ECO:0000313" key="7">
    <source>
        <dbReference type="Proteomes" id="UP000001357"/>
    </source>
</evidence>
<keyword evidence="3" id="KW-0812">Transmembrane</keyword>
<name>A9V1I8_MONBE</name>
<dbReference type="Gene3D" id="2.60.120.310">
    <property type="entry name" value="Copper type II, ascorbate-dependent monooxygenase, N-terminal domain"/>
    <property type="match status" value="1"/>
</dbReference>
<feature type="domain" description="Copper type II ascorbate-dependent monooxygenase N-terminal" evidence="4">
    <location>
        <begin position="195"/>
        <end position="296"/>
    </location>
</feature>
<dbReference type="InterPro" id="IPR014784">
    <property type="entry name" value="Cu2_ascorb_mOase-like_C"/>
</dbReference>
<dbReference type="Proteomes" id="UP000001357">
    <property type="component" value="Unassembled WGS sequence"/>
</dbReference>
<evidence type="ECO:0000256" key="1">
    <source>
        <dbReference type="ARBA" id="ARBA00023157"/>
    </source>
</evidence>
<keyword evidence="3" id="KW-1133">Transmembrane helix</keyword>
<protein>
    <recommendedName>
        <fullName evidence="8">Copper type II ascorbate-dependent monooxygenase C-terminal domain-containing protein</fullName>
    </recommendedName>
</protein>
<dbReference type="InterPro" id="IPR036939">
    <property type="entry name" value="Cu2_ascorb_mOase_N_sf"/>
</dbReference>
<reference evidence="6 7" key="1">
    <citation type="journal article" date="2008" name="Nature">
        <title>The genome of the choanoflagellate Monosiga brevicollis and the origin of metazoans.</title>
        <authorList>
            <consortium name="JGI Sequencing"/>
            <person name="King N."/>
            <person name="Westbrook M.J."/>
            <person name="Young S.L."/>
            <person name="Kuo A."/>
            <person name="Abedin M."/>
            <person name="Chapman J."/>
            <person name="Fairclough S."/>
            <person name="Hellsten U."/>
            <person name="Isogai Y."/>
            <person name="Letunic I."/>
            <person name="Marr M."/>
            <person name="Pincus D."/>
            <person name="Putnam N."/>
            <person name="Rokas A."/>
            <person name="Wright K.J."/>
            <person name="Zuzow R."/>
            <person name="Dirks W."/>
            <person name="Good M."/>
            <person name="Goodstein D."/>
            <person name="Lemons D."/>
            <person name="Li W."/>
            <person name="Lyons J.B."/>
            <person name="Morris A."/>
            <person name="Nichols S."/>
            <person name="Richter D.J."/>
            <person name="Salamov A."/>
            <person name="Bork P."/>
            <person name="Lim W.A."/>
            <person name="Manning G."/>
            <person name="Miller W.T."/>
            <person name="McGinnis W."/>
            <person name="Shapiro H."/>
            <person name="Tjian R."/>
            <person name="Grigoriev I.V."/>
            <person name="Rokhsar D."/>
        </authorList>
    </citation>
    <scope>NUCLEOTIDE SEQUENCE [LARGE SCALE GENOMIC DNA]</scope>
    <source>
        <strain evidence="7">MX1 / ATCC 50154</strain>
    </source>
</reference>
<dbReference type="KEGG" id="mbr:MONBRDRAFT_32755"/>
<dbReference type="GO" id="GO:0005507">
    <property type="term" value="F:copper ion binding"/>
    <property type="evidence" value="ECO:0007669"/>
    <property type="project" value="InterPro"/>
</dbReference>
<gene>
    <name evidence="6" type="ORF">MONBRDRAFT_32755</name>
</gene>
<keyword evidence="1" id="KW-1015">Disulfide bond</keyword>
<sequence length="484" mass="52278">MAPRKKQHLLLLEEEERNCTDEDVFVDPEQLAHYPLMVQPLEKEEFQDVLFDSGDEEEAHILTIDAQPATAWTRPRRVGTVALVALGVLLLVIGVGFYQARKHQRPTEQPSGSTLGHALAVGDNLSTTSSPARTATPSPSVLDTATASTNSVVSTNSALVTTVTSTESELVDAGQLNLTFPPVSFPAHTSSNYFLFPCQAFDLSTAPVGHITAFELHSTHPELVHHSDVFLCTPAALARFHKSGCPTFSSIFTNGLCTALAFAYDKGAVKFHFPEGTGFAVGPGTQAPVLVMQIHYLIFEPPSSYVTDVSTMMLDTAPGLPEAPLFTVGLGDYNLRIPPLSSNFSYSFTCSASAQHFNLTQVLPVNVVGQSWLIRGAHLHAHEHATRIMLEAVNETESTRLVMEMNPYHGYGADQTFQALETPFQMEPNESLRTTCWFNNTGSSAIVYGVTTTTEMCGILVLATTIDGSTPVPATSTAGNLCMT</sequence>
<evidence type="ECO:0008006" key="8">
    <source>
        <dbReference type="Google" id="ProtNLM"/>
    </source>
</evidence>
<dbReference type="Gene3D" id="2.60.120.230">
    <property type="match status" value="1"/>
</dbReference>